<dbReference type="EMBL" id="FOGL01000011">
    <property type="protein sequence ID" value="SER85868.1"/>
    <property type="molecule type" value="Genomic_DNA"/>
</dbReference>
<feature type="transmembrane region" description="Helical" evidence="7">
    <location>
        <begin position="259"/>
        <end position="281"/>
    </location>
</feature>
<dbReference type="AlphaFoldDB" id="A0A1H9SLV8"/>
<dbReference type="InterPro" id="IPR001915">
    <property type="entry name" value="Peptidase_M48"/>
</dbReference>
<evidence type="ECO:0000256" key="5">
    <source>
        <dbReference type="ARBA" id="ARBA00023049"/>
    </source>
</evidence>
<dbReference type="STRING" id="531814.SAMN04487944_11180"/>
<feature type="transmembrane region" description="Helical" evidence="7">
    <location>
        <begin position="293"/>
        <end position="314"/>
    </location>
</feature>
<accession>A0A1H9SLV8</accession>
<evidence type="ECO:0000313" key="10">
    <source>
        <dbReference type="EMBL" id="SER85868.1"/>
    </source>
</evidence>
<evidence type="ECO:0000256" key="6">
    <source>
        <dbReference type="RuleBase" id="RU003983"/>
    </source>
</evidence>
<protein>
    <submittedName>
        <fullName evidence="10">Zn-dependent protease with chaperone function</fullName>
    </submittedName>
</protein>
<dbReference type="Gene3D" id="3.30.2010.10">
    <property type="entry name" value="Metalloproteases ('zincins'), catalytic domain"/>
    <property type="match status" value="1"/>
</dbReference>
<feature type="transmembrane region" description="Helical" evidence="7">
    <location>
        <begin position="5"/>
        <end position="23"/>
    </location>
</feature>
<comment type="cofactor">
    <cofactor evidence="6">
        <name>Zn(2+)</name>
        <dbReference type="ChEBI" id="CHEBI:29105"/>
    </cofactor>
    <text evidence="6">Binds 1 zinc ion per subunit.</text>
</comment>
<dbReference type="InterPro" id="IPR032456">
    <property type="entry name" value="Peptidase_M48_N"/>
</dbReference>
<evidence type="ECO:0000256" key="7">
    <source>
        <dbReference type="SAM" id="Phobius"/>
    </source>
</evidence>
<dbReference type="GO" id="GO:0004222">
    <property type="term" value="F:metalloendopeptidase activity"/>
    <property type="evidence" value="ECO:0007669"/>
    <property type="project" value="InterPro"/>
</dbReference>
<comment type="similarity">
    <text evidence="6">Belongs to the peptidase M48 family.</text>
</comment>
<dbReference type="OrthoDB" id="9781930at2"/>
<dbReference type="Pfam" id="PF16491">
    <property type="entry name" value="Peptidase_M48_N"/>
    <property type="match status" value="1"/>
</dbReference>
<keyword evidence="5 6" id="KW-0482">Metalloprotease</keyword>
<dbReference type="Proteomes" id="UP000199687">
    <property type="component" value="Unassembled WGS sequence"/>
</dbReference>
<organism evidence="10 11">
    <name type="scientific">Gracilibacillus ureilyticus</name>
    <dbReference type="NCBI Taxonomy" id="531814"/>
    <lineage>
        <taxon>Bacteria</taxon>
        <taxon>Bacillati</taxon>
        <taxon>Bacillota</taxon>
        <taxon>Bacilli</taxon>
        <taxon>Bacillales</taxon>
        <taxon>Bacillaceae</taxon>
        <taxon>Gracilibacillus</taxon>
    </lineage>
</organism>
<keyword evidence="7" id="KW-0472">Membrane</keyword>
<gene>
    <name evidence="10" type="ORF">SAMN04487944_11180</name>
</gene>
<name>A0A1H9SLV8_9BACI</name>
<dbReference type="Pfam" id="PF01435">
    <property type="entry name" value="Peptidase_M48"/>
    <property type="match status" value="1"/>
</dbReference>
<keyword evidence="7" id="KW-1133">Transmembrane helix</keyword>
<dbReference type="GO" id="GO:0006508">
    <property type="term" value="P:proteolysis"/>
    <property type="evidence" value="ECO:0007669"/>
    <property type="project" value="UniProtKB-KW"/>
</dbReference>
<dbReference type="PANTHER" id="PTHR10120">
    <property type="entry name" value="CAAX PRENYL PROTEASE 1"/>
    <property type="match status" value="1"/>
</dbReference>
<feature type="transmembrane region" description="Helical" evidence="7">
    <location>
        <begin position="149"/>
        <end position="170"/>
    </location>
</feature>
<evidence type="ECO:0000256" key="1">
    <source>
        <dbReference type="ARBA" id="ARBA00022670"/>
    </source>
</evidence>
<keyword evidence="4 6" id="KW-0862">Zinc</keyword>
<keyword evidence="7" id="KW-0812">Transmembrane</keyword>
<proteinExistence type="inferred from homology"/>
<evidence type="ECO:0000259" key="8">
    <source>
        <dbReference type="Pfam" id="PF01435"/>
    </source>
</evidence>
<dbReference type="RefSeq" id="WP_089741277.1">
    <property type="nucleotide sequence ID" value="NZ_FOGL01000011.1"/>
</dbReference>
<feature type="transmembrane region" description="Helical" evidence="7">
    <location>
        <begin position="111"/>
        <end position="137"/>
    </location>
</feature>
<evidence type="ECO:0000256" key="3">
    <source>
        <dbReference type="ARBA" id="ARBA00022801"/>
    </source>
</evidence>
<feature type="transmembrane region" description="Helical" evidence="7">
    <location>
        <begin position="72"/>
        <end position="91"/>
    </location>
</feature>
<evidence type="ECO:0000256" key="2">
    <source>
        <dbReference type="ARBA" id="ARBA00022723"/>
    </source>
</evidence>
<sequence length="385" mass="44758">MKKLLTIYFVYTVGLFLYFYYFYPLESLSGSRYGALSHAAFFAMLPIQVIIIYILLIKRNASIHVGKNNSRLLSSLVFTGMLIGLEFIARLPFQAFWHALSISEGTRTQGFLSWFLELILSTGLYFLIIFFLLYFSLLFMEKWPRRWGIILWLAILPFAIFIVFIQPVWIDPLFDDFHQLKSGKLRTEMEQLTESAGLSDVDILVVNKSEKVTTYNAYVTGIFGHARIVLWDTMLNGMEEAEILFITAHEVAHYLYKHVYIGMGLYLLLSLILLLLLQWLSIKWKDDQIYTRLLKLLLTASIILTITQPVSLFVSRQMERTADIFAMDQTEDLTPALHTYYLLAEQSKTDISPAPLIRLFRSSHPSIRERIEKLREIIENRETNS</sequence>
<keyword evidence="2" id="KW-0479">Metal-binding</keyword>
<dbReference type="GO" id="GO:0046872">
    <property type="term" value="F:metal ion binding"/>
    <property type="evidence" value="ECO:0007669"/>
    <property type="project" value="UniProtKB-KW"/>
</dbReference>
<keyword evidence="11" id="KW-1185">Reference proteome</keyword>
<reference evidence="10 11" key="1">
    <citation type="submission" date="2016-10" db="EMBL/GenBank/DDBJ databases">
        <authorList>
            <person name="de Groot N.N."/>
        </authorList>
    </citation>
    <scope>NUCLEOTIDE SEQUENCE [LARGE SCALE GENOMIC DNA]</scope>
    <source>
        <strain evidence="10 11">CGMCC 1.7727</strain>
    </source>
</reference>
<feature type="domain" description="CAAX prenyl protease 1 N-terminal" evidence="9">
    <location>
        <begin position="47"/>
        <end position="175"/>
    </location>
</feature>
<evidence type="ECO:0000259" key="9">
    <source>
        <dbReference type="Pfam" id="PF16491"/>
    </source>
</evidence>
<feature type="transmembrane region" description="Helical" evidence="7">
    <location>
        <begin position="35"/>
        <end position="56"/>
    </location>
</feature>
<evidence type="ECO:0000313" key="11">
    <source>
        <dbReference type="Proteomes" id="UP000199687"/>
    </source>
</evidence>
<keyword evidence="1 6" id="KW-0645">Protease</keyword>
<evidence type="ECO:0000256" key="4">
    <source>
        <dbReference type="ARBA" id="ARBA00022833"/>
    </source>
</evidence>
<keyword evidence="3 6" id="KW-0378">Hydrolase</keyword>
<feature type="domain" description="Peptidase M48" evidence="8">
    <location>
        <begin position="181"/>
        <end position="377"/>
    </location>
</feature>